<accession>A0A8H5HA17</accession>
<evidence type="ECO:0000313" key="3">
    <source>
        <dbReference type="Proteomes" id="UP000565441"/>
    </source>
</evidence>
<dbReference type="Proteomes" id="UP000565441">
    <property type="component" value="Unassembled WGS sequence"/>
</dbReference>
<dbReference type="PROSITE" id="PS50011">
    <property type="entry name" value="PROTEIN_KINASE_DOM"/>
    <property type="match status" value="1"/>
</dbReference>
<reference evidence="2 3" key="1">
    <citation type="journal article" date="2020" name="ISME J.">
        <title>Uncovering the hidden diversity of litter-decomposition mechanisms in mushroom-forming fungi.</title>
        <authorList>
            <person name="Floudas D."/>
            <person name="Bentzer J."/>
            <person name="Ahren D."/>
            <person name="Johansson T."/>
            <person name="Persson P."/>
            <person name="Tunlid A."/>
        </authorList>
    </citation>
    <scope>NUCLEOTIDE SEQUENCE [LARGE SCALE GENOMIC DNA]</scope>
    <source>
        <strain evidence="2 3">CBS 661.87</strain>
    </source>
</reference>
<organism evidence="2 3">
    <name type="scientific">Tricholomella constricta</name>
    <dbReference type="NCBI Taxonomy" id="117010"/>
    <lineage>
        <taxon>Eukaryota</taxon>
        <taxon>Fungi</taxon>
        <taxon>Dikarya</taxon>
        <taxon>Basidiomycota</taxon>
        <taxon>Agaricomycotina</taxon>
        <taxon>Agaricomycetes</taxon>
        <taxon>Agaricomycetidae</taxon>
        <taxon>Agaricales</taxon>
        <taxon>Tricholomatineae</taxon>
        <taxon>Lyophyllaceae</taxon>
        <taxon>Tricholomella</taxon>
    </lineage>
</organism>
<feature type="domain" description="Protein kinase" evidence="1">
    <location>
        <begin position="83"/>
        <end position="376"/>
    </location>
</feature>
<dbReference type="GO" id="GO:0005524">
    <property type="term" value="F:ATP binding"/>
    <property type="evidence" value="ECO:0007669"/>
    <property type="project" value="InterPro"/>
</dbReference>
<dbReference type="InterPro" id="IPR000719">
    <property type="entry name" value="Prot_kinase_dom"/>
</dbReference>
<gene>
    <name evidence="2" type="ORF">D9615_006640</name>
</gene>
<evidence type="ECO:0000313" key="2">
    <source>
        <dbReference type="EMBL" id="KAF5379390.1"/>
    </source>
</evidence>
<evidence type="ECO:0000259" key="1">
    <source>
        <dbReference type="PROSITE" id="PS50011"/>
    </source>
</evidence>
<dbReference type="Gene3D" id="1.10.510.10">
    <property type="entry name" value="Transferase(Phosphotransferase) domain 1"/>
    <property type="match status" value="1"/>
</dbReference>
<protein>
    <recommendedName>
        <fullName evidence="1">Protein kinase domain-containing protein</fullName>
    </recommendedName>
</protein>
<dbReference type="GO" id="GO:0004672">
    <property type="term" value="F:protein kinase activity"/>
    <property type="evidence" value="ECO:0007669"/>
    <property type="project" value="InterPro"/>
</dbReference>
<name>A0A8H5HA17_9AGAR</name>
<dbReference type="EMBL" id="JAACJP010000016">
    <property type="protein sequence ID" value="KAF5379390.1"/>
    <property type="molecule type" value="Genomic_DNA"/>
</dbReference>
<dbReference type="OrthoDB" id="5987198at2759"/>
<sequence>MSRVQWSTEQLEEAFKLAMLEQPYMERDLFFGERYVDEKFWVRLQPFLLQCGYKLRPRYQPDWTPSWFKLSSLEPAIDNVYDFEDALPLARSKLMDATRQHDGAKVVMKIVDTSAEEIQIIQYLTSPELLRDPRNRTVPLLDVLHLPDNDSQALIVMPQLLQFDRLPFRRVGEIFEAIYQYLQASALLMNGLEFMHEHHISHRDASYFNLMMDASKIVPRGFHYFHETTHDGLNREFEWLQRWSVRPVQYYFIDFDISHRYLTSSDVKEMSRLGQDKSVPEYLRPGPYDPFKADVYQLGNTLLKLIKQYNPKWLESLLALGEAMTSSIPEDRPSPAAALQSLDKIDRKLLEHRIWKPTESWRDRLLIRFNRKNPKF</sequence>
<dbReference type="InterPro" id="IPR011009">
    <property type="entry name" value="Kinase-like_dom_sf"/>
</dbReference>
<dbReference type="AlphaFoldDB" id="A0A8H5HA17"/>
<keyword evidence="3" id="KW-1185">Reference proteome</keyword>
<comment type="caution">
    <text evidence="2">The sequence shown here is derived from an EMBL/GenBank/DDBJ whole genome shotgun (WGS) entry which is preliminary data.</text>
</comment>
<dbReference type="SUPFAM" id="SSF56112">
    <property type="entry name" value="Protein kinase-like (PK-like)"/>
    <property type="match status" value="1"/>
</dbReference>
<proteinExistence type="predicted"/>